<dbReference type="EMBL" id="JAXUIC010000002">
    <property type="protein sequence ID" value="KAK4603258.1"/>
    <property type="molecule type" value="Genomic_DNA"/>
</dbReference>
<proteinExistence type="predicted"/>
<reference evidence="1 2" key="1">
    <citation type="journal article" date="2023" name="G3 (Bethesda)">
        <title>A haplotype-resolved chromosome-scale genome for Quercus rubra L. provides insights into the genetics of adaptive traits for red oak species.</title>
        <authorList>
            <person name="Kapoor B."/>
            <person name="Jenkins J."/>
            <person name="Schmutz J."/>
            <person name="Zhebentyayeva T."/>
            <person name="Kuelheim C."/>
            <person name="Coggeshall M."/>
            <person name="Heim C."/>
            <person name="Lasky J.R."/>
            <person name="Leites L."/>
            <person name="Islam-Faridi N."/>
            <person name="Romero-Severson J."/>
            <person name="DeLeo V.L."/>
            <person name="Lucas S.M."/>
            <person name="Lazic D."/>
            <person name="Gailing O."/>
            <person name="Carlson J."/>
            <person name="Staton M."/>
        </authorList>
    </citation>
    <scope>NUCLEOTIDE SEQUENCE [LARGE SCALE GENOMIC DNA]</scope>
    <source>
        <strain evidence="1">Pseudo-F2</strain>
    </source>
</reference>
<accession>A0AAN7FZW0</accession>
<evidence type="ECO:0000313" key="1">
    <source>
        <dbReference type="EMBL" id="KAK4603258.1"/>
    </source>
</evidence>
<gene>
    <name evidence="1" type="ORF">RGQ29_011982</name>
</gene>
<dbReference type="Proteomes" id="UP001324115">
    <property type="component" value="Unassembled WGS sequence"/>
</dbReference>
<keyword evidence="2" id="KW-1185">Reference proteome</keyword>
<name>A0AAN7FZW0_QUERU</name>
<comment type="caution">
    <text evidence="1">The sequence shown here is derived from an EMBL/GenBank/DDBJ whole genome shotgun (WGS) entry which is preliminary data.</text>
</comment>
<organism evidence="1 2">
    <name type="scientific">Quercus rubra</name>
    <name type="common">Northern red oak</name>
    <name type="synonym">Quercus borealis</name>
    <dbReference type="NCBI Taxonomy" id="3512"/>
    <lineage>
        <taxon>Eukaryota</taxon>
        <taxon>Viridiplantae</taxon>
        <taxon>Streptophyta</taxon>
        <taxon>Embryophyta</taxon>
        <taxon>Tracheophyta</taxon>
        <taxon>Spermatophyta</taxon>
        <taxon>Magnoliopsida</taxon>
        <taxon>eudicotyledons</taxon>
        <taxon>Gunneridae</taxon>
        <taxon>Pentapetalae</taxon>
        <taxon>rosids</taxon>
        <taxon>fabids</taxon>
        <taxon>Fagales</taxon>
        <taxon>Fagaceae</taxon>
        <taxon>Quercus</taxon>
    </lineage>
</organism>
<protein>
    <submittedName>
        <fullName evidence="1">Uncharacterized protein</fullName>
    </submittedName>
</protein>
<evidence type="ECO:0000313" key="2">
    <source>
        <dbReference type="Proteomes" id="UP001324115"/>
    </source>
</evidence>
<sequence>MISSIFIFQESQSFASSKQYLCCICSNNPRLHHSLFATTGNADSRTFALYYVVFTILIQFLCHKHLDHIHQMKRLSMSIQRLSKKRFPGRKELHT</sequence>
<dbReference type="AlphaFoldDB" id="A0AAN7FZW0"/>